<sequence length="104" mass="11380">MDPQLVVASRTLEDRRVAGRSVHCAVRTLTDGGFVMEGQVLGGGEYEWARRLDAGQTARLGALLGVAPADLLDAVVTRFPDAASFEEHLREHGLDGTFWSRRED</sequence>
<evidence type="ECO:0000313" key="1">
    <source>
        <dbReference type="EMBL" id="MDT9593727.1"/>
    </source>
</evidence>
<accession>A0ABU3PY32</accession>
<gene>
    <name evidence="1" type="ORF">RDV89_11655</name>
</gene>
<organism evidence="1 2">
    <name type="scientific">Nocardioides imazamoxiresistens</name>
    <dbReference type="NCBI Taxonomy" id="3231893"/>
    <lineage>
        <taxon>Bacteria</taxon>
        <taxon>Bacillati</taxon>
        <taxon>Actinomycetota</taxon>
        <taxon>Actinomycetes</taxon>
        <taxon>Propionibacteriales</taxon>
        <taxon>Nocardioidaceae</taxon>
        <taxon>Nocardioides</taxon>
    </lineage>
</organism>
<comment type="caution">
    <text evidence="1">The sequence shown here is derived from an EMBL/GenBank/DDBJ whole genome shotgun (WGS) entry which is preliminary data.</text>
</comment>
<dbReference type="Proteomes" id="UP001268542">
    <property type="component" value="Unassembled WGS sequence"/>
</dbReference>
<protein>
    <submittedName>
        <fullName evidence="1">Uncharacterized protein</fullName>
    </submittedName>
</protein>
<proteinExistence type="predicted"/>
<evidence type="ECO:0000313" key="2">
    <source>
        <dbReference type="Proteomes" id="UP001268542"/>
    </source>
</evidence>
<dbReference type="EMBL" id="JAVYII010000005">
    <property type="protein sequence ID" value="MDT9593727.1"/>
    <property type="molecule type" value="Genomic_DNA"/>
</dbReference>
<dbReference type="RefSeq" id="WP_315733223.1">
    <property type="nucleotide sequence ID" value="NZ_JAVYII010000005.1"/>
</dbReference>
<keyword evidence="2" id="KW-1185">Reference proteome</keyword>
<reference evidence="1 2" key="1">
    <citation type="submission" date="2023-08" db="EMBL/GenBank/DDBJ databases">
        <title>Nocardioides seae sp. nov., a bacterium isolated from a soil.</title>
        <authorList>
            <person name="Wang X."/>
        </authorList>
    </citation>
    <scope>NUCLEOTIDE SEQUENCE [LARGE SCALE GENOMIC DNA]</scope>
    <source>
        <strain evidence="1 2">YZH12</strain>
    </source>
</reference>
<name>A0ABU3PY32_9ACTN</name>